<protein>
    <submittedName>
        <fullName evidence="2">Uncharacterized protein</fullName>
    </submittedName>
</protein>
<keyword evidence="1" id="KW-1133">Transmembrane helix</keyword>
<proteinExistence type="predicted"/>
<keyword evidence="1" id="KW-0812">Transmembrane</keyword>
<accession>A0ABU7ESW4</accession>
<evidence type="ECO:0000313" key="3">
    <source>
        <dbReference type="Proteomes" id="UP001352852"/>
    </source>
</evidence>
<reference evidence="2 3" key="1">
    <citation type="submission" date="2021-06" db="EMBL/GenBank/DDBJ databases">
        <authorList>
            <person name="Palmer J.M."/>
        </authorList>
    </citation>
    <scope>NUCLEOTIDE SEQUENCE [LARGE SCALE GENOMIC DNA]</scope>
    <source>
        <strain evidence="2 3">CL_MEX2019</strain>
        <tissue evidence="2">Muscle</tissue>
    </source>
</reference>
<keyword evidence="1" id="KW-0472">Membrane</keyword>
<name>A0ABU7ESW4_9TELE</name>
<keyword evidence="3" id="KW-1185">Reference proteome</keyword>
<organism evidence="2 3">
    <name type="scientific">Characodon lateralis</name>
    <dbReference type="NCBI Taxonomy" id="208331"/>
    <lineage>
        <taxon>Eukaryota</taxon>
        <taxon>Metazoa</taxon>
        <taxon>Chordata</taxon>
        <taxon>Craniata</taxon>
        <taxon>Vertebrata</taxon>
        <taxon>Euteleostomi</taxon>
        <taxon>Actinopterygii</taxon>
        <taxon>Neopterygii</taxon>
        <taxon>Teleostei</taxon>
        <taxon>Neoteleostei</taxon>
        <taxon>Acanthomorphata</taxon>
        <taxon>Ovalentaria</taxon>
        <taxon>Atherinomorphae</taxon>
        <taxon>Cyprinodontiformes</taxon>
        <taxon>Goodeidae</taxon>
        <taxon>Characodon</taxon>
    </lineage>
</organism>
<evidence type="ECO:0000313" key="2">
    <source>
        <dbReference type="EMBL" id="MED6290313.1"/>
    </source>
</evidence>
<feature type="transmembrane region" description="Helical" evidence="1">
    <location>
        <begin position="29"/>
        <end position="50"/>
    </location>
</feature>
<sequence length="139" mass="14992">MIPGVGVRGGGGLQLLAVRGNTTARSVAFFLYFFLPCFFPFLLPSSSVSVNQVRQKKAKKKNVHLFCKETTTALFSNFGRKVLTTTEAGLAGSEEKCVEQRGEVGGHTRGLATDISWKLLDDVSAHQRTATAIVGLFGK</sequence>
<comment type="caution">
    <text evidence="2">The sequence shown here is derived from an EMBL/GenBank/DDBJ whole genome shotgun (WGS) entry which is preliminary data.</text>
</comment>
<gene>
    <name evidence="2" type="ORF">CHARACLAT_011870</name>
</gene>
<evidence type="ECO:0000256" key="1">
    <source>
        <dbReference type="SAM" id="Phobius"/>
    </source>
</evidence>
<dbReference type="Proteomes" id="UP001352852">
    <property type="component" value="Unassembled WGS sequence"/>
</dbReference>
<dbReference type="EMBL" id="JAHUTJ010066385">
    <property type="protein sequence ID" value="MED6290313.1"/>
    <property type="molecule type" value="Genomic_DNA"/>
</dbReference>